<evidence type="ECO:0000256" key="6">
    <source>
        <dbReference type="SAM" id="Coils"/>
    </source>
</evidence>
<dbReference type="EMBL" id="KZ506266">
    <property type="protein sequence ID" value="PKU40466.1"/>
    <property type="molecule type" value="Genomic_DNA"/>
</dbReference>
<dbReference type="AlphaFoldDB" id="A0A2I0U319"/>
<protein>
    <recommendedName>
        <fullName evidence="5">Prefoldin subunit 1</fullName>
    </recommendedName>
</protein>
<reference evidence="8" key="1">
    <citation type="submission" date="2017-11" db="EMBL/GenBank/DDBJ databases">
        <authorList>
            <person name="Lima N.C."/>
            <person name="Parody-Merino A.M."/>
            <person name="Battley P.F."/>
            <person name="Fidler A.E."/>
            <person name="Prosdocimi F."/>
        </authorList>
    </citation>
    <scope>NUCLEOTIDE SEQUENCE [LARGE SCALE GENOMIC DNA]</scope>
</reference>
<dbReference type="Pfam" id="PF01920">
    <property type="entry name" value="Prefoldin_2"/>
    <property type="match status" value="1"/>
</dbReference>
<keyword evidence="8" id="KW-1185">Reference proteome</keyword>
<dbReference type="GO" id="GO:0044183">
    <property type="term" value="F:protein folding chaperone"/>
    <property type="evidence" value="ECO:0007669"/>
    <property type="project" value="TreeGrafter"/>
</dbReference>
<dbReference type="InterPro" id="IPR002777">
    <property type="entry name" value="PFD_beta-like"/>
</dbReference>
<name>A0A2I0U319_LIMLA</name>
<evidence type="ECO:0000256" key="2">
    <source>
        <dbReference type="ARBA" id="ARBA00011695"/>
    </source>
</evidence>
<dbReference type="GO" id="GO:0005737">
    <property type="term" value="C:cytoplasm"/>
    <property type="evidence" value="ECO:0007669"/>
    <property type="project" value="TreeGrafter"/>
</dbReference>
<proteinExistence type="inferred from homology"/>
<accession>A0A2I0U319</accession>
<keyword evidence="6" id="KW-0175">Coiled coil</keyword>
<dbReference type="GO" id="GO:0051082">
    <property type="term" value="F:unfolded protein binding"/>
    <property type="evidence" value="ECO:0007669"/>
    <property type="project" value="InterPro"/>
</dbReference>
<dbReference type="PANTHER" id="PTHR20903">
    <property type="entry name" value="PREFOLDIN SUBUNIT 1-RELATED"/>
    <property type="match status" value="1"/>
</dbReference>
<reference evidence="8" key="2">
    <citation type="submission" date="2017-12" db="EMBL/GenBank/DDBJ databases">
        <title>Genome sequence of the Bar-tailed Godwit (Limosa lapponica baueri).</title>
        <authorList>
            <person name="Lima N.C.B."/>
            <person name="Parody-Merino A.M."/>
            <person name="Battley P.F."/>
            <person name="Fidler A.E."/>
            <person name="Prosdocimi F."/>
        </authorList>
    </citation>
    <scope>NUCLEOTIDE SEQUENCE [LARGE SCALE GENOMIC DNA]</scope>
</reference>
<dbReference type="PANTHER" id="PTHR20903:SF0">
    <property type="entry name" value="PREFOLDIN SUBUNIT 1"/>
    <property type="match status" value="1"/>
</dbReference>
<dbReference type="OrthoDB" id="5242628at2759"/>
<dbReference type="Proteomes" id="UP000233556">
    <property type="component" value="Unassembled WGS sequence"/>
</dbReference>
<gene>
    <name evidence="7" type="ORF">llap_9227</name>
</gene>
<comment type="function">
    <text evidence="4">Binds specifically to cytosolic chaperonin (c-CPN) and transfers target proteins to it. Binds to nascent polypeptide chain and promotes folding in an environment in which there are many competing pathways for nonnative proteins.</text>
</comment>
<sequence>MSELTYLEEDLVCCLSSAEYQCLKAIPVQRTNSQILEPLWFILQSKGVIHNQLLEKQRIAEEKIKELEQKKSYLERSVKEAEDNIREMLMARRAQ</sequence>
<evidence type="ECO:0000256" key="1">
    <source>
        <dbReference type="ARBA" id="ARBA00008045"/>
    </source>
</evidence>
<keyword evidence="3" id="KW-0143">Chaperone</keyword>
<organism evidence="7 8">
    <name type="scientific">Limosa lapponica baueri</name>
    <dbReference type="NCBI Taxonomy" id="1758121"/>
    <lineage>
        <taxon>Eukaryota</taxon>
        <taxon>Metazoa</taxon>
        <taxon>Chordata</taxon>
        <taxon>Craniata</taxon>
        <taxon>Vertebrata</taxon>
        <taxon>Euteleostomi</taxon>
        <taxon>Archelosauria</taxon>
        <taxon>Archosauria</taxon>
        <taxon>Dinosauria</taxon>
        <taxon>Saurischia</taxon>
        <taxon>Theropoda</taxon>
        <taxon>Coelurosauria</taxon>
        <taxon>Aves</taxon>
        <taxon>Neognathae</taxon>
        <taxon>Neoaves</taxon>
        <taxon>Charadriiformes</taxon>
        <taxon>Scolopacidae</taxon>
        <taxon>Limosa</taxon>
    </lineage>
</organism>
<comment type="similarity">
    <text evidence="1">Belongs to the prefoldin subunit beta family.</text>
</comment>
<evidence type="ECO:0000256" key="5">
    <source>
        <dbReference type="ARBA" id="ARBA00039325"/>
    </source>
</evidence>
<dbReference type="GO" id="GO:0016272">
    <property type="term" value="C:prefoldin complex"/>
    <property type="evidence" value="ECO:0007669"/>
    <property type="project" value="InterPro"/>
</dbReference>
<dbReference type="SUPFAM" id="SSF46579">
    <property type="entry name" value="Prefoldin"/>
    <property type="match status" value="1"/>
</dbReference>
<evidence type="ECO:0000313" key="7">
    <source>
        <dbReference type="EMBL" id="PKU40466.1"/>
    </source>
</evidence>
<comment type="subunit">
    <text evidence="2">Heterohexamer of two PFD-alpha type and four PFD-beta type subunits.</text>
</comment>
<evidence type="ECO:0000256" key="4">
    <source>
        <dbReference type="ARBA" id="ARBA00024667"/>
    </source>
</evidence>
<evidence type="ECO:0000313" key="8">
    <source>
        <dbReference type="Proteomes" id="UP000233556"/>
    </source>
</evidence>
<evidence type="ECO:0000256" key="3">
    <source>
        <dbReference type="ARBA" id="ARBA00023186"/>
    </source>
</evidence>
<feature type="coiled-coil region" evidence="6">
    <location>
        <begin position="50"/>
        <end position="84"/>
    </location>
</feature>